<comment type="caution">
    <text evidence="1">The sequence shown here is derived from an EMBL/GenBank/DDBJ whole genome shotgun (WGS) entry which is preliminary data.</text>
</comment>
<dbReference type="EMBL" id="NBII01000001">
    <property type="protein sequence ID" value="PAV23070.1"/>
    <property type="molecule type" value="Genomic_DNA"/>
</dbReference>
<dbReference type="Proteomes" id="UP000217199">
    <property type="component" value="Unassembled WGS sequence"/>
</dbReference>
<accession>A0A286UTZ1</accession>
<evidence type="ECO:0000313" key="2">
    <source>
        <dbReference type="Proteomes" id="UP000217199"/>
    </source>
</evidence>
<evidence type="ECO:0000313" key="1">
    <source>
        <dbReference type="EMBL" id="PAV23070.1"/>
    </source>
</evidence>
<dbReference type="InParanoid" id="A0A286UTZ1"/>
<dbReference type="AlphaFoldDB" id="A0A286UTZ1"/>
<name>A0A286UTZ1_9AGAM</name>
<reference evidence="1 2" key="1">
    <citation type="journal article" date="2017" name="Mol. Ecol.">
        <title>Comparative and population genomic landscape of Phellinus noxius: A hypervariable fungus causing root rot in trees.</title>
        <authorList>
            <person name="Chung C.L."/>
            <person name="Lee T.J."/>
            <person name="Akiba M."/>
            <person name="Lee H.H."/>
            <person name="Kuo T.H."/>
            <person name="Liu D."/>
            <person name="Ke H.M."/>
            <person name="Yokoi T."/>
            <person name="Roa M.B."/>
            <person name="Lu M.J."/>
            <person name="Chang Y.Y."/>
            <person name="Ann P.J."/>
            <person name="Tsai J.N."/>
            <person name="Chen C.Y."/>
            <person name="Tzean S.S."/>
            <person name="Ota Y."/>
            <person name="Hattori T."/>
            <person name="Sahashi N."/>
            <person name="Liou R.F."/>
            <person name="Kikuchi T."/>
            <person name="Tsai I.J."/>
        </authorList>
    </citation>
    <scope>NUCLEOTIDE SEQUENCE [LARGE SCALE GENOMIC DNA]</scope>
    <source>
        <strain evidence="1 2">FFPRI411160</strain>
    </source>
</reference>
<protein>
    <submittedName>
        <fullName evidence="1">Uncharacterized protein</fullName>
    </submittedName>
</protein>
<organism evidence="1 2">
    <name type="scientific">Pyrrhoderma noxium</name>
    <dbReference type="NCBI Taxonomy" id="2282107"/>
    <lineage>
        <taxon>Eukaryota</taxon>
        <taxon>Fungi</taxon>
        <taxon>Dikarya</taxon>
        <taxon>Basidiomycota</taxon>
        <taxon>Agaricomycotina</taxon>
        <taxon>Agaricomycetes</taxon>
        <taxon>Hymenochaetales</taxon>
        <taxon>Hymenochaetaceae</taxon>
        <taxon>Pyrrhoderma</taxon>
    </lineage>
</organism>
<gene>
    <name evidence="1" type="ORF">PNOK_0013700</name>
</gene>
<sequence length="128" mass="14895">MVNYLHTDDDDDVESLIWVIVNYRASDRYECLMEACRAVGRYRFVYVYEWVRGCATVVAVSCWRIKWLFTENGGQAERLRGLRDVVDGERRGCRKKEGKKKKEKEMGMPLIKYIDGRQPPIHGSDGEG</sequence>
<proteinExistence type="predicted"/>
<keyword evidence="2" id="KW-1185">Reference proteome</keyword>